<feature type="compositionally biased region" description="Low complexity" evidence="1">
    <location>
        <begin position="441"/>
        <end position="455"/>
    </location>
</feature>
<feature type="region of interest" description="Disordered" evidence="1">
    <location>
        <begin position="125"/>
        <end position="222"/>
    </location>
</feature>
<name>A0A3L6F109_MAIZE</name>
<feature type="region of interest" description="Disordered" evidence="1">
    <location>
        <begin position="319"/>
        <end position="418"/>
    </location>
</feature>
<protein>
    <recommendedName>
        <fullName evidence="3">DUF4378 domain-containing protein</fullName>
    </recommendedName>
</protein>
<comment type="caution">
    <text evidence="2">The sequence shown here is derived from an EMBL/GenBank/DDBJ whole genome shotgun (WGS) entry which is preliminary data.</text>
</comment>
<dbReference type="InterPro" id="IPR033334">
    <property type="entry name" value="LNG1/2"/>
</dbReference>
<evidence type="ECO:0008006" key="3">
    <source>
        <dbReference type="Google" id="ProtNLM"/>
    </source>
</evidence>
<dbReference type="PANTHER" id="PTHR31680:SF12">
    <property type="entry name" value="OS11G0587300 PROTEIN"/>
    <property type="match status" value="1"/>
</dbReference>
<evidence type="ECO:0000313" key="2">
    <source>
        <dbReference type="EMBL" id="PWZ26954.1"/>
    </source>
</evidence>
<proteinExistence type="predicted"/>
<feature type="region of interest" description="Disordered" evidence="1">
    <location>
        <begin position="237"/>
        <end position="271"/>
    </location>
</feature>
<sequence>MVAMGVDEDEERRMDERPMHQGCMAGFLHLFDRPQILSGRRLHSSQRRLTSVSSGSATPSERSMPLDRAPSSPDTTPPAAPRPSLQLSPLDLKEGGVGGGFGAPQAWRLPRLSLDSRAVVDARGKLRPREIRTSAAAGAPPSPSRGARTSAGPRASSRGSWASTRCRTVWARRPPSPGSTAAAAPARPRSGGPRPSACQGTRRSSASSTRPSSRGRRRRCRRRRWPRRWRCGGRRIRRPSRARCRGAAASTRTMRCSRSRAKRADPASGAAAHGEIALYGEIERRLRKRGIAEPARDLETLKQILEALQLKGLLHHTAPVPAQARTTPPPIVVMRPSSRAQPQMPPPARLTPARRLRVDVDRARRPRSPDPSPSPARSPASPARRGSLSPQRRVSPSQSPKQQQQSSFRKTSGFDSAGARTRIARRAAYNGIALSPDDEASTTFSDGGSSSSASSRWDFDTQLDPRTDRGLLERCGKLLSSIHAFTRGDASGADQQPSPVSVLDAAAFLADEDSPSALSASKRAIDFRSSSVGHPKPASAVSDPEHDEYVDPEASGCPDPDYAYVAELVRHLGGARARARDPAAAYRAAEQRRRERGGDPDTWHLRRLLCGAVTEALERQRSACPWEPAAWLRGAELVGHVWAEVRRAGEPVAPAADADLNDVTCRAIRRDLAADGGSPWGSLRQRPRHGADVADAVLQIERLLFVDLVADTIRELADADRPLPRRKLVF</sequence>
<evidence type="ECO:0000256" key="1">
    <source>
        <dbReference type="SAM" id="MobiDB-lite"/>
    </source>
</evidence>
<organism evidence="2">
    <name type="scientific">Zea mays</name>
    <name type="common">Maize</name>
    <dbReference type="NCBI Taxonomy" id="4577"/>
    <lineage>
        <taxon>Eukaryota</taxon>
        <taxon>Viridiplantae</taxon>
        <taxon>Streptophyta</taxon>
        <taxon>Embryophyta</taxon>
        <taxon>Tracheophyta</taxon>
        <taxon>Spermatophyta</taxon>
        <taxon>Magnoliopsida</taxon>
        <taxon>Liliopsida</taxon>
        <taxon>Poales</taxon>
        <taxon>Poaceae</taxon>
        <taxon>PACMAD clade</taxon>
        <taxon>Panicoideae</taxon>
        <taxon>Andropogonodae</taxon>
        <taxon>Andropogoneae</taxon>
        <taxon>Tripsacinae</taxon>
        <taxon>Zea</taxon>
    </lineage>
</organism>
<dbReference type="EMBL" id="NCVQ01000005">
    <property type="protein sequence ID" value="PWZ26954.1"/>
    <property type="molecule type" value="Genomic_DNA"/>
</dbReference>
<feature type="region of interest" description="Disordered" evidence="1">
    <location>
        <begin position="39"/>
        <end position="97"/>
    </location>
</feature>
<reference evidence="2" key="1">
    <citation type="journal article" date="2018" name="Nat. Genet.">
        <title>Extensive intraspecific gene order and gene structural variations between Mo17 and other maize genomes.</title>
        <authorList>
            <person name="Sun S."/>
            <person name="Zhou Y."/>
            <person name="Chen J."/>
            <person name="Shi J."/>
            <person name="Zhao H."/>
            <person name="Zhao H."/>
            <person name="Song W."/>
            <person name="Zhang M."/>
            <person name="Cui Y."/>
            <person name="Dong X."/>
            <person name="Liu H."/>
            <person name="Ma X."/>
            <person name="Jiao Y."/>
            <person name="Wang B."/>
            <person name="Wei X."/>
            <person name="Stein J.C."/>
            <person name="Glaubitz J.C."/>
            <person name="Lu F."/>
            <person name="Yu G."/>
            <person name="Liang C."/>
            <person name="Fengler K."/>
            <person name="Li B."/>
            <person name="Rafalski A."/>
            <person name="Schnable P.S."/>
            <person name="Ware D.H."/>
            <person name="Buckler E.S."/>
            <person name="Lai J."/>
        </authorList>
    </citation>
    <scope>NUCLEOTIDE SEQUENCE [LARGE SCALE GENOMIC DNA]</scope>
    <source>
        <tissue evidence="2">Seedling</tissue>
    </source>
</reference>
<dbReference type="GO" id="GO:0051513">
    <property type="term" value="P:regulation of monopolar cell growth"/>
    <property type="evidence" value="ECO:0007669"/>
    <property type="project" value="InterPro"/>
</dbReference>
<gene>
    <name evidence="2" type="ORF">Zm00014a_006442</name>
</gene>
<feature type="compositionally biased region" description="Basic residues" evidence="1">
    <location>
        <begin position="213"/>
        <end position="222"/>
    </location>
</feature>
<feature type="compositionally biased region" description="Polar residues" evidence="1">
    <location>
        <begin position="47"/>
        <end position="61"/>
    </location>
</feature>
<dbReference type="Proteomes" id="UP000251960">
    <property type="component" value="Chromosome 4"/>
</dbReference>
<feature type="compositionally biased region" description="Polar residues" evidence="1">
    <location>
        <begin position="157"/>
        <end position="166"/>
    </location>
</feature>
<feature type="compositionally biased region" description="Low complexity" evidence="1">
    <location>
        <begin position="178"/>
        <end position="212"/>
    </location>
</feature>
<dbReference type="AlphaFoldDB" id="A0A3L6F109"/>
<dbReference type="ExpressionAtlas" id="A0A3L6F109">
    <property type="expression patterns" value="baseline and differential"/>
</dbReference>
<accession>A0A3L6F109</accession>
<feature type="compositionally biased region" description="Low complexity" evidence="1">
    <location>
        <begin position="377"/>
        <end position="409"/>
    </location>
</feature>
<feature type="compositionally biased region" description="Low complexity" evidence="1">
    <location>
        <begin position="134"/>
        <end position="148"/>
    </location>
</feature>
<dbReference type="PANTHER" id="PTHR31680">
    <property type="entry name" value="LONGIFOLIA PROTEIN"/>
    <property type="match status" value="1"/>
</dbReference>
<feature type="region of interest" description="Disordered" evidence="1">
    <location>
        <begin position="436"/>
        <end position="464"/>
    </location>
</feature>